<evidence type="ECO:0000313" key="2">
    <source>
        <dbReference type="Proteomes" id="UP001065298"/>
    </source>
</evidence>
<dbReference type="EMBL" id="CM046503">
    <property type="protein sequence ID" value="KAI8684498.1"/>
    <property type="molecule type" value="Genomic_DNA"/>
</dbReference>
<evidence type="ECO:0000313" key="1">
    <source>
        <dbReference type="EMBL" id="KAI8684498.1"/>
    </source>
</evidence>
<sequence length="820" mass="91633">MSDTPTAEAQAAEDDTFVAEALSRFEQEWLPAQMQDNNALALANAWRDCDDMLSRFARGDPITSDYSDFRLGIRTQQDRLKDWGRQLGFPRMLDPNDHGPLDPRLTVPRLTQGAFDFLDDIVKSVAPLIPISRRHMRPDLGWYLGPPSMSLRISSATRWHRKDKKAFVSLSRGIRECISLLFVLLADADAYILLNPVPWTAEGPSKTEGVAETSHGGFANKPITSSIEEPSEVDKPCGEKSRENPGSQKPQFCNLTNEDDHESDVKQLDDKDHLKGALRIAIARDKHRTNATLRWEGFNSKHVQEQQEMEYTNPTHPSWSLMHTTAESPNDIGNMQKSYSKQDSELVEWLDELQQRKTLPENRTEQSTLEYMQKLLGPDNTRCIKAPTYDLDHQIQDLLVTLNRVDIFPDYDEGVSPAKMWLSGDSTRLEILFQMIVAYELKLRLEQTTTDFTTSNQVMAAMEMAGRWIKGVRIKNVSVPEYEPYYDFEELIQDEQIHGLVRFAGLMEWPGLAEMREFLEPQGATVLPSAMGTHKLLDWVFGTVLLGSGYVCTIMSALVLATPSLLRMGEPAHPSAGLVLDGRSYWRSKHVLGRVFGGMKGVKAANGWVGPCPPVLPNDGQVVKPGWWRIREKDVSFDQVPGAPAENPHCEASDEQGKWVGTLPPRNSPTKIKFSGLQFLRAKAVNPRDVADEPRRAVLAFSINEAPIASLLELKYNPTFVAAPRCIDGPHLVDLRDLPELEHVVDVADIGDPFKCVPEDERVLIIDATGEGDCELRARTWCSMEGRHAVIAIAGEGACFTCAVRAAGDQGLGLGCLIWV</sequence>
<accession>A0ACC0RHF4</accession>
<organism evidence="1 2">
    <name type="scientific">Fusarium keratoplasticum</name>
    <dbReference type="NCBI Taxonomy" id="1328300"/>
    <lineage>
        <taxon>Eukaryota</taxon>
        <taxon>Fungi</taxon>
        <taxon>Dikarya</taxon>
        <taxon>Ascomycota</taxon>
        <taxon>Pezizomycotina</taxon>
        <taxon>Sordariomycetes</taxon>
        <taxon>Hypocreomycetidae</taxon>
        <taxon>Hypocreales</taxon>
        <taxon>Nectriaceae</taxon>
        <taxon>Fusarium</taxon>
        <taxon>Fusarium solani species complex</taxon>
    </lineage>
</organism>
<reference evidence="1" key="1">
    <citation type="submission" date="2022-06" db="EMBL/GenBank/DDBJ databases">
        <title>Fusarium solani species complex genomes reveal bases of compartmentalisation and animal pathogenesis.</title>
        <authorList>
            <person name="Tsai I.J."/>
        </authorList>
    </citation>
    <scope>NUCLEOTIDE SEQUENCE</scope>
    <source>
        <strain evidence="1">Fu6.1</strain>
    </source>
</reference>
<proteinExistence type="predicted"/>
<keyword evidence="2" id="KW-1185">Reference proteome</keyword>
<gene>
    <name evidence="1" type="ORF">NCS57_00116000</name>
</gene>
<dbReference type="Proteomes" id="UP001065298">
    <property type="component" value="Chromosome 1"/>
</dbReference>
<name>A0ACC0RHF4_9HYPO</name>
<comment type="caution">
    <text evidence="1">The sequence shown here is derived from an EMBL/GenBank/DDBJ whole genome shotgun (WGS) entry which is preliminary data.</text>
</comment>
<protein>
    <submittedName>
        <fullName evidence="1">Uncharacterized protein</fullName>
    </submittedName>
</protein>